<keyword evidence="2" id="KW-1185">Reference proteome</keyword>
<dbReference type="Pfam" id="PF00078">
    <property type="entry name" value="RVT_1"/>
    <property type="match status" value="1"/>
</dbReference>
<name>A0ABM1AG25_APLCA</name>
<reference evidence="3" key="1">
    <citation type="submission" date="2025-08" db="UniProtKB">
        <authorList>
            <consortium name="RefSeq"/>
        </authorList>
    </citation>
    <scope>IDENTIFICATION</scope>
</reference>
<dbReference type="RefSeq" id="XP_012946942.1">
    <property type="nucleotide sequence ID" value="XM_013091488.1"/>
</dbReference>
<protein>
    <submittedName>
        <fullName evidence="3">Uncharacterized protein LOC106014226</fullName>
    </submittedName>
</protein>
<evidence type="ECO:0000313" key="2">
    <source>
        <dbReference type="Proteomes" id="UP000694888"/>
    </source>
</evidence>
<dbReference type="GeneID" id="106014226"/>
<evidence type="ECO:0000313" key="3">
    <source>
        <dbReference type="RefSeq" id="XP_012946942.1"/>
    </source>
</evidence>
<feature type="domain" description="Reverse transcriptase" evidence="1">
    <location>
        <begin position="277"/>
        <end position="441"/>
    </location>
</feature>
<sequence length="491" mass="55814">MVKRRFHSSVNIAKTRSFSGADIGSNYNLALMTFSRRLKTCRKQGNTRIKFNFQRLKDPTILKCFQANIGEKFAPPLVLNQDDTEVNSLTNTFNTTMTETANEPLGKHRVKKMLWVTDDIFDLCDKRRALKNKNNEPEGAKEYRYMNLQVKKRMRGARLKWIEEHSEEVEDSLDQNNSKKAYQIIKDLTSTKQGRTTSIQSKEGKYLTEEQEVQTRSTEYCSELYTHKTTGDPRVLNVSQSKDSDKSSILSEKIVAAVSSLKKGKSAGIDNITAEIVQAAFDRVWQEALWATMNLYNINANLIKVIEKLYSKATGAVFTNSNIGAWFRTIVGVRQGCQLSPTLFNIFLERIMTDALEDHEGTISVGSRTPNNSRFADGIGGLARQEQGLVSLVDRLEKTTTYSMEISAEKTKRVFNNSKNITVNIQVNNQRLETVRSFKYLDAIVTDEGSKLEIISRIAETSAALTKLKTIWNDRNITIRPKIRLMRVLVM</sequence>
<accession>A0ABM1AG25</accession>
<dbReference type="PANTHER" id="PTHR47027">
    <property type="entry name" value="REVERSE TRANSCRIPTASE DOMAIN-CONTAINING PROTEIN"/>
    <property type="match status" value="1"/>
</dbReference>
<dbReference type="PANTHER" id="PTHR47027:SF20">
    <property type="entry name" value="REVERSE TRANSCRIPTASE-LIKE PROTEIN WITH RNA-DIRECTED DNA POLYMERASE DOMAIN"/>
    <property type="match status" value="1"/>
</dbReference>
<dbReference type="InterPro" id="IPR000477">
    <property type="entry name" value="RT_dom"/>
</dbReference>
<proteinExistence type="predicted"/>
<gene>
    <name evidence="3" type="primary">LOC106014226</name>
</gene>
<evidence type="ECO:0000259" key="1">
    <source>
        <dbReference type="Pfam" id="PF00078"/>
    </source>
</evidence>
<organism evidence="2 3">
    <name type="scientific">Aplysia californica</name>
    <name type="common">California sea hare</name>
    <dbReference type="NCBI Taxonomy" id="6500"/>
    <lineage>
        <taxon>Eukaryota</taxon>
        <taxon>Metazoa</taxon>
        <taxon>Spiralia</taxon>
        <taxon>Lophotrochozoa</taxon>
        <taxon>Mollusca</taxon>
        <taxon>Gastropoda</taxon>
        <taxon>Heterobranchia</taxon>
        <taxon>Euthyneura</taxon>
        <taxon>Tectipleura</taxon>
        <taxon>Aplysiida</taxon>
        <taxon>Aplysioidea</taxon>
        <taxon>Aplysiidae</taxon>
        <taxon>Aplysia</taxon>
    </lineage>
</organism>
<dbReference type="Proteomes" id="UP000694888">
    <property type="component" value="Unplaced"/>
</dbReference>